<dbReference type="KEGG" id="lck:HN018_21085"/>
<sequence>MQRGLFFFERFLLVGGRRPWNVLLAARLAGTIEAAELHRALVQLQARHPMLCVGIVQKGKRPHFVTPDPIPPISLRIIDRTDDEDWFEAVRHEIDLPFDNAHGPLLRVVWIRSSAVSELVLVGYHCICDGKSMLLLTRELIAELGGIRPEPVPVRPAPRRIATIHELFTEDRRLSRRWRSLLSHASAAKWLLHAATGLARRGPAAAVLPSYVIRWTLEASTCDALRARCRDETVTLYAVLATAFLRAVRKVRPAQARNRLLCPIDVRPMLPAIEADMLFGYPDTVHLSIDRALDQGFWEQARKLKRDLTARRGRLDPRRTLLTAEWLHALSDWFIDLQLHGKARNDLMFSHVGEAVVPPGASVLGFLSSMPWRGTTAVFSLLDQGCVRFFLVARETSLPSADAERIRACAMSLLDAELGVPAQAAPRSGRRRSTR</sequence>
<dbReference type="RefSeq" id="WP_171836968.1">
    <property type="nucleotide sequence ID" value="NZ_CP053708.1"/>
</dbReference>
<evidence type="ECO:0000313" key="2">
    <source>
        <dbReference type="EMBL" id="QKE92196.1"/>
    </source>
</evidence>
<dbReference type="Gene3D" id="3.30.559.10">
    <property type="entry name" value="Chloramphenicol acetyltransferase-like domain"/>
    <property type="match status" value="1"/>
</dbReference>
<dbReference type="PANTHER" id="PTHR28037">
    <property type="entry name" value="ALCOHOL O-ACETYLTRANSFERASE 1-RELATED"/>
    <property type="match status" value="1"/>
</dbReference>
<feature type="domain" description="Condensation" evidence="1">
    <location>
        <begin position="1"/>
        <end position="249"/>
    </location>
</feature>
<gene>
    <name evidence="2" type="ORF">HN018_21085</name>
</gene>
<name>A0A6M8HVD2_9PROT</name>
<dbReference type="SUPFAM" id="SSF52777">
    <property type="entry name" value="CoA-dependent acyltransferases"/>
    <property type="match status" value="2"/>
</dbReference>
<dbReference type="PANTHER" id="PTHR28037:SF1">
    <property type="entry name" value="ALCOHOL O-ACETYLTRANSFERASE 1-RELATED"/>
    <property type="match status" value="1"/>
</dbReference>
<dbReference type="InterPro" id="IPR052058">
    <property type="entry name" value="Alcohol_O-acetyltransferase"/>
</dbReference>
<reference evidence="2 3" key="1">
    <citation type="journal article" date="2014" name="World J. Microbiol. Biotechnol.">
        <title>Biodiversity and physiological characteristics of Antarctic and Arctic lichens-associated bacteria.</title>
        <authorList>
            <person name="Lee Y.M."/>
            <person name="Kim E.H."/>
            <person name="Lee H.K."/>
            <person name="Hong S.G."/>
        </authorList>
    </citation>
    <scope>NUCLEOTIDE SEQUENCE [LARGE SCALE GENOMIC DNA]</scope>
    <source>
        <strain evidence="2 3">PAMC 26569</strain>
    </source>
</reference>
<proteinExistence type="predicted"/>
<dbReference type="Proteomes" id="UP000500767">
    <property type="component" value="Chromosome"/>
</dbReference>
<evidence type="ECO:0000313" key="3">
    <source>
        <dbReference type="Proteomes" id="UP000500767"/>
    </source>
</evidence>
<dbReference type="Pfam" id="PF00668">
    <property type="entry name" value="Condensation"/>
    <property type="match status" value="1"/>
</dbReference>
<dbReference type="AlphaFoldDB" id="A0A6M8HVD2"/>
<evidence type="ECO:0000259" key="1">
    <source>
        <dbReference type="Pfam" id="PF00668"/>
    </source>
</evidence>
<protein>
    <recommendedName>
        <fullName evidence="1">Condensation domain-containing protein</fullName>
    </recommendedName>
</protein>
<organism evidence="2 3">
    <name type="scientific">Lichenicola cladoniae</name>
    <dbReference type="NCBI Taxonomy" id="1484109"/>
    <lineage>
        <taxon>Bacteria</taxon>
        <taxon>Pseudomonadati</taxon>
        <taxon>Pseudomonadota</taxon>
        <taxon>Alphaproteobacteria</taxon>
        <taxon>Acetobacterales</taxon>
        <taxon>Acetobacteraceae</taxon>
        <taxon>Lichenicola</taxon>
    </lineage>
</organism>
<dbReference type="EMBL" id="CP053708">
    <property type="protein sequence ID" value="QKE92196.1"/>
    <property type="molecule type" value="Genomic_DNA"/>
</dbReference>
<dbReference type="GO" id="GO:0003824">
    <property type="term" value="F:catalytic activity"/>
    <property type="evidence" value="ECO:0007669"/>
    <property type="project" value="InterPro"/>
</dbReference>
<dbReference type="InterPro" id="IPR023213">
    <property type="entry name" value="CAT-like_dom_sf"/>
</dbReference>
<accession>A0A6M8HVD2</accession>
<dbReference type="InterPro" id="IPR001242">
    <property type="entry name" value="Condensation_dom"/>
</dbReference>
<dbReference type="Gene3D" id="3.30.559.30">
    <property type="entry name" value="Nonribosomal peptide synthetase, condensation domain"/>
    <property type="match status" value="1"/>
</dbReference>
<keyword evidence="3" id="KW-1185">Reference proteome</keyword>